<gene>
    <name evidence="1" type="ORF">Hyperionvirus2_162</name>
</gene>
<organism evidence="1">
    <name type="scientific">Hyperionvirus sp</name>
    <dbReference type="NCBI Taxonomy" id="2487770"/>
    <lineage>
        <taxon>Viruses</taxon>
        <taxon>Varidnaviria</taxon>
        <taxon>Bamfordvirae</taxon>
        <taxon>Nucleocytoviricota</taxon>
        <taxon>Megaviricetes</taxon>
        <taxon>Imitervirales</taxon>
        <taxon>Mimiviridae</taxon>
        <taxon>Klosneuvirinae</taxon>
    </lineage>
</organism>
<protein>
    <submittedName>
        <fullName evidence="1">Uncharacterized protein</fullName>
    </submittedName>
</protein>
<name>A0A3G5A8F5_9VIRU</name>
<proteinExistence type="predicted"/>
<evidence type="ECO:0000313" key="1">
    <source>
        <dbReference type="EMBL" id="AYV82794.1"/>
    </source>
</evidence>
<accession>A0A3G5A8F5</accession>
<reference evidence="1" key="1">
    <citation type="submission" date="2018-10" db="EMBL/GenBank/DDBJ databases">
        <title>Hidden diversity of soil giant viruses.</title>
        <authorList>
            <person name="Schulz F."/>
            <person name="Alteio L."/>
            <person name="Goudeau D."/>
            <person name="Ryan E.M."/>
            <person name="Malmstrom R.R."/>
            <person name="Blanchard J."/>
            <person name="Woyke T."/>
        </authorList>
    </citation>
    <scope>NUCLEOTIDE SEQUENCE</scope>
    <source>
        <strain evidence="1">HYV1</strain>
    </source>
</reference>
<sequence length="127" mass="14562">MPSLVEKVEEVKKPKFFQSKLLEKKKQMVREQRERDAWFKGVPKVYNFGGGNRDGVVPENFCALGSVDEDDYYLMTHGGRHYIAKGKLTSSRKGFRYCILSETESYDNEMSAATAAGIMVENIRKRL</sequence>
<dbReference type="EMBL" id="MK072384">
    <property type="protein sequence ID" value="AYV82794.1"/>
    <property type="molecule type" value="Genomic_DNA"/>
</dbReference>